<dbReference type="GO" id="GO:0042586">
    <property type="term" value="F:peptide deformylase activity"/>
    <property type="evidence" value="ECO:0007669"/>
    <property type="project" value="UniProtKB-UniRule"/>
</dbReference>
<reference evidence="4" key="1">
    <citation type="submission" date="2020-10" db="EMBL/GenBank/DDBJ databases">
        <authorList>
            <person name="Gilroy R."/>
        </authorList>
    </citation>
    <scope>NUCLEOTIDE SEQUENCE</scope>
    <source>
        <strain evidence="4">CHK176-22527</strain>
    </source>
</reference>
<comment type="cofactor">
    <cofactor evidence="3">
        <name>Fe(2+)</name>
        <dbReference type="ChEBI" id="CHEBI:29033"/>
    </cofactor>
    <text evidence="3">Binds 1 Fe(2+) ion.</text>
</comment>
<keyword evidence="3" id="KW-0648">Protein biosynthesis</keyword>
<dbReference type="CDD" id="cd00487">
    <property type="entry name" value="Pep_deformylase"/>
    <property type="match status" value="1"/>
</dbReference>
<dbReference type="Gene3D" id="3.90.45.10">
    <property type="entry name" value="Peptide deformylase"/>
    <property type="match status" value="1"/>
</dbReference>
<comment type="similarity">
    <text evidence="1 3">Belongs to the polypeptide deformylase family.</text>
</comment>
<evidence type="ECO:0000256" key="1">
    <source>
        <dbReference type="ARBA" id="ARBA00010759"/>
    </source>
</evidence>
<dbReference type="NCBIfam" id="NF001159">
    <property type="entry name" value="PRK00150.1-3"/>
    <property type="match status" value="1"/>
</dbReference>
<dbReference type="PANTHER" id="PTHR10458:SF22">
    <property type="entry name" value="PEPTIDE DEFORMYLASE"/>
    <property type="match status" value="1"/>
</dbReference>
<keyword evidence="3 4" id="KW-0378">Hydrolase</keyword>
<protein>
    <recommendedName>
        <fullName evidence="3">Peptide deformylase</fullName>
        <shortName evidence="3">PDF</shortName>
        <ecNumber evidence="3">3.5.1.88</ecNumber>
    </recommendedName>
    <alternativeName>
        <fullName evidence="3">Polypeptide deformylase</fullName>
    </alternativeName>
</protein>
<dbReference type="Pfam" id="PF01327">
    <property type="entry name" value="Pep_deformylase"/>
    <property type="match status" value="1"/>
</dbReference>
<dbReference type="GO" id="GO:0046872">
    <property type="term" value="F:metal ion binding"/>
    <property type="evidence" value="ECO:0007669"/>
    <property type="project" value="UniProtKB-KW"/>
</dbReference>
<reference evidence="4" key="2">
    <citation type="journal article" date="2021" name="PeerJ">
        <title>Extensive microbial diversity within the chicken gut microbiome revealed by metagenomics and culture.</title>
        <authorList>
            <person name="Gilroy R."/>
            <person name="Ravi A."/>
            <person name="Getino M."/>
            <person name="Pursley I."/>
            <person name="Horton D.L."/>
            <person name="Alikhan N.F."/>
            <person name="Baker D."/>
            <person name="Gharbi K."/>
            <person name="Hall N."/>
            <person name="Watson M."/>
            <person name="Adriaenssens E.M."/>
            <person name="Foster-Nyarko E."/>
            <person name="Jarju S."/>
            <person name="Secka A."/>
            <person name="Antonio M."/>
            <person name="Oren A."/>
            <person name="Chaudhuri R.R."/>
            <person name="La Ragione R."/>
            <person name="Hildebrand F."/>
            <person name="Pallen M.J."/>
        </authorList>
    </citation>
    <scope>NUCLEOTIDE SEQUENCE</scope>
    <source>
        <strain evidence="4">CHK176-22527</strain>
    </source>
</reference>
<dbReference type="HAMAP" id="MF_00163">
    <property type="entry name" value="Pep_deformylase"/>
    <property type="match status" value="1"/>
</dbReference>
<dbReference type="PANTHER" id="PTHR10458">
    <property type="entry name" value="PEPTIDE DEFORMYLASE"/>
    <property type="match status" value="1"/>
</dbReference>
<evidence type="ECO:0000256" key="2">
    <source>
        <dbReference type="ARBA" id="ARBA00023004"/>
    </source>
</evidence>
<comment type="catalytic activity">
    <reaction evidence="3">
        <text>N-terminal N-formyl-L-methionyl-[peptide] + H2O = N-terminal L-methionyl-[peptide] + formate</text>
        <dbReference type="Rhea" id="RHEA:24420"/>
        <dbReference type="Rhea" id="RHEA-COMP:10639"/>
        <dbReference type="Rhea" id="RHEA-COMP:10640"/>
        <dbReference type="ChEBI" id="CHEBI:15377"/>
        <dbReference type="ChEBI" id="CHEBI:15740"/>
        <dbReference type="ChEBI" id="CHEBI:49298"/>
        <dbReference type="ChEBI" id="CHEBI:64731"/>
        <dbReference type="EC" id="3.5.1.88"/>
    </reaction>
</comment>
<dbReference type="AlphaFoldDB" id="A0A9D1HDE3"/>
<name>A0A9D1HDE3_9FIRM</name>
<comment type="function">
    <text evidence="3">Removes the formyl group from the N-terminal Met of newly synthesized proteins. Requires at least a dipeptide for an efficient rate of reaction. N-terminal L-methionine is a prerequisite for activity but the enzyme has broad specificity at other positions.</text>
</comment>
<dbReference type="SUPFAM" id="SSF56420">
    <property type="entry name" value="Peptide deformylase"/>
    <property type="match status" value="1"/>
</dbReference>
<dbReference type="PRINTS" id="PR01576">
    <property type="entry name" value="PDEFORMYLASE"/>
</dbReference>
<feature type="binding site" evidence="3">
    <location>
        <position position="135"/>
    </location>
    <ligand>
        <name>Fe cation</name>
        <dbReference type="ChEBI" id="CHEBI:24875"/>
    </ligand>
</feature>
<dbReference type="GO" id="GO:0006412">
    <property type="term" value="P:translation"/>
    <property type="evidence" value="ECO:0007669"/>
    <property type="project" value="UniProtKB-UniRule"/>
</dbReference>
<dbReference type="NCBIfam" id="TIGR00079">
    <property type="entry name" value="pept_deformyl"/>
    <property type="match status" value="1"/>
</dbReference>
<dbReference type="InterPro" id="IPR036821">
    <property type="entry name" value="Peptide_deformylase_sf"/>
</dbReference>
<evidence type="ECO:0000313" key="4">
    <source>
        <dbReference type="EMBL" id="HIT99839.1"/>
    </source>
</evidence>
<feature type="active site" evidence="3">
    <location>
        <position position="132"/>
    </location>
</feature>
<evidence type="ECO:0000313" key="5">
    <source>
        <dbReference type="Proteomes" id="UP000824159"/>
    </source>
</evidence>
<comment type="caution">
    <text evidence="4">The sequence shown here is derived from an EMBL/GenBank/DDBJ whole genome shotgun (WGS) entry which is preliminary data.</text>
</comment>
<dbReference type="EC" id="3.5.1.88" evidence="3"/>
<keyword evidence="2 3" id="KW-0408">Iron</keyword>
<dbReference type="InterPro" id="IPR023635">
    <property type="entry name" value="Peptide_deformylase"/>
</dbReference>
<feature type="binding site" evidence="3">
    <location>
        <position position="131"/>
    </location>
    <ligand>
        <name>Fe cation</name>
        <dbReference type="ChEBI" id="CHEBI:24875"/>
    </ligand>
</feature>
<proteinExistence type="inferred from homology"/>
<gene>
    <name evidence="3 4" type="primary">def</name>
    <name evidence="4" type="ORF">IAD12_06265</name>
</gene>
<feature type="binding site" evidence="3">
    <location>
        <position position="89"/>
    </location>
    <ligand>
        <name>Fe cation</name>
        <dbReference type="ChEBI" id="CHEBI:24875"/>
    </ligand>
</feature>
<evidence type="ECO:0000256" key="3">
    <source>
        <dbReference type="HAMAP-Rule" id="MF_00163"/>
    </source>
</evidence>
<dbReference type="Proteomes" id="UP000824159">
    <property type="component" value="Unassembled WGS sequence"/>
</dbReference>
<accession>A0A9D1HDE3</accession>
<dbReference type="EMBL" id="DVLX01000079">
    <property type="protein sequence ID" value="HIT99839.1"/>
    <property type="molecule type" value="Genomic_DNA"/>
</dbReference>
<organism evidence="4 5">
    <name type="scientific">Candidatus Allocopromorpha excrementavium</name>
    <dbReference type="NCBI Taxonomy" id="2840741"/>
    <lineage>
        <taxon>Bacteria</taxon>
        <taxon>Bacillati</taxon>
        <taxon>Bacillota</taxon>
        <taxon>Clostridia</taxon>
        <taxon>Eubacteriales</taxon>
        <taxon>Eubacteriaceae</taxon>
        <taxon>Eubacteriaceae incertae sedis</taxon>
        <taxon>Candidatus Allocopromorpha</taxon>
    </lineage>
</organism>
<dbReference type="PIRSF" id="PIRSF004749">
    <property type="entry name" value="Pep_def"/>
    <property type="match status" value="1"/>
</dbReference>
<sequence length="160" mass="18405">MALRNIIEEGDPILRKRSRKVEEVNDRIRMILDDMVETMREAEGVGLAAPQVGILRRMFVAEPEPGKVYYMINPEITDKEGAQKSNEGCLSVPGYMGIVERPEKIKIKGLDYYGNMQEHDLEGFEAIVMCHENDHLDGILYTDKAEKMYTSEEEYEEDEN</sequence>
<keyword evidence="3" id="KW-0479">Metal-binding</keyword>